<reference evidence="6" key="1">
    <citation type="submission" date="2022-03" db="EMBL/GenBank/DDBJ databases">
        <authorList>
            <person name="Martin C."/>
        </authorList>
    </citation>
    <scope>NUCLEOTIDE SEQUENCE</scope>
</reference>
<keyword evidence="4 5" id="KW-0472">Membrane</keyword>
<evidence type="ECO:0000256" key="4">
    <source>
        <dbReference type="ARBA" id="ARBA00023136"/>
    </source>
</evidence>
<dbReference type="InterPro" id="IPR036259">
    <property type="entry name" value="MFS_trans_sf"/>
</dbReference>
<feature type="transmembrane region" description="Helical" evidence="5">
    <location>
        <begin position="99"/>
        <end position="116"/>
    </location>
</feature>
<evidence type="ECO:0000313" key="7">
    <source>
        <dbReference type="Proteomes" id="UP000749559"/>
    </source>
</evidence>
<dbReference type="InterPro" id="IPR044772">
    <property type="entry name" value="NO3_transporter"/>
</dbReference>
<proteinExistence type="predicted"/>
<accession>A0A8S4PDX7</accession>
<name>A0A8S4PDX7_OWEFU</name>
<feature type="transmembrane region" description="Helical" evidence="5">
    <location>
        <begin position="165"/>
        <end position="190"/>
    </location>
</feature>
<dbReference type="Proteomes" id="UP000749559">
    <property type="component" value="Unassembled WGS sequence"/>
</dbReference>
<organism evidence="6 7">
    <name type="scientific">Owenia fusiformis</name>
    <name type="common">Polychaete worm</name>
    <dbReference type="NCBI Taxonomy" id="6347"/>
    <lineage>
        <taxon>Eukaryota</taxon>
        <taxon>Metazoa</taxon>
        <taxon>Spiralia</taxon>
        <taxon>Lophotrochozoa</taxon>
        <taxon>Annelida</taxon>
        <taxon>Polychaeta</taxon>
        <taxon>Sedentaria</taxon>
        <taxon>Canalipalpata</taxon>
        <taxon>Sabellida</taxon>
        <taxon>Oweniida</taxon>
        <taxon>Oweniidae</taxon>
        <taxon>Owenia</taxon>
    </lineage>
</organism>
<sequence>MNVYLLRKFKDNDCDLNDSTFANTTRSRVGNKCSIINSETASLITSIFNLMNLFACFTGGFFSDLLAKRFSLSGRLMIHLLFLAMHGSLMILFGHMENLPIAIAVLILWSFCYQNTQGTNFGLEPFIWPKRVGLVSGIIAMGATSGSICWNLLWRYSLDNMSRYYTIVGSVALCSSLLTILVFVGGYNMLDPCLNKGMFREENIVKELKDNIHETRCDKHVHDFTKL</sequence>
<dbReference type="EMBL" id="CAIIXF020000008">
    <property type="protein sequence ID" value="CAH1791327.1"/>
    <property type="molecule type" value="Genomic_DNA"/>
</dbReference>
<dbReference type="OrthoDB" id="6282789at2759"/>
<gene>
    <name evidence="6" type="ORF">OFUS_LOCUS16416</name>
</gene>
<dbReference type="AlphaFoldDB" id="A0A8S4PDX7"/>
<keyword evidence="3 5" id="KW-1133">Transmembrane helix</keyword>
<dbReference type="Gene3D" id="1.20.1250.20">
    <property type="entry name" value="MFS general substrate transporter like domains"/>
    <property type="match status" value="1"/>
</dbReference>
<dbReference type="SUPFAM" id="SSF103473">
    <property type="entry name" value="MFS general substrate transporter"/>
    <property type="match status" value="1"/>
</dbReference>
<comment type="subcellular location">
    <subcellularLocation>
        <location evidence="1">Membrane</location>
        <topology evidence="1">Multi-pass membrane protein</topology>
    </subcellularLocation>
</comment>
<dbReference type="PANTHER" id="PTHR23515">
    <property type="entry name" value="HIGH-AFFINITY NITRATE TRANSPORTER 2.3"/>
    <property type="match status" value="1"/>
</dbReference>
<evidence type="ECO:0000256" key="1">
    <source>
        <dbReference type="ARBA" id="ARBA00004141"/>
    </source>
</evidence>
<feature type="transmembrane region" description="Helical" evidence="5">
    <location>
        <begin position="132"/>
        <end position="153"/>
    </location>
</feature>
<keyword evidence="2 5" id="KW-0812">Transmembrane</keyword>
<evidence type="ECO:0000313" key="6">
    <source>
        <dbReference type="EMBL" id="CAH1791327.1"/>
    </source>
</evidence>
<protein>
    <submittedName>
        <fullName evidence="6">Uncharacterized protein</fullName>
    </submittedName>
</protein>
<evidence type="ECO:0000256" key="5">
    <source>
        <dbReference type="SAM" id="Phobius"/>
    </source>
</evidence>
<keyword evidence="7" id="KW-1185">Reference proteome</keyword>
<dbReference type="GO" id="GO:0016020">
    <property type="term" value="C:membrane"/>
    <property type="evidence" value="ECO:0007669"/>
    <property type="project" value="UniProtKB-SubCell"/>
</dbReference>
<feature type="transmembrane region" description="Helical" evidence="5">
    <location>
        <begin position="47"/>
        <end position="67"/>
    </location>
</feature>
<evidence type="ECO:0000256" key="2">
    <source>
        <dbReference type="ARBA" id="ARBA00022692"/>
    </source>
</evidence>
<evidence type="ECO:0000256" key="3">
    <source>
        <dbReference type="ARBA" id="ARBA00022989"/>
    </source>
</evidence>
<dbReference type="GO" id="GO:0015112">
    <property type="term" value="F:nitrate transmembrane transporter activity"/>
    <property type="evidence" value="ECO:0007669"/>
    <property type="project" value="InterPro"/>
</dbReference>
<comment type="caution">
    <text evidence="6">The sequence shown here is derived from an EMBL/GenBank/DDBJ whole genome shotgun (WGS) entry which is preliminary data.</text>
</comment>